<keyword evidence="6 17" id="KW-0436">Ligase</keyword>
<dbReference type="Pfam" id="PF01588">
    <property type="entry name" value="tRNA_bind"/>
    <property type="match status" value="1"/>
</dbReference>
<dbReference type="STRING" id="9708.A0A2U3WD89"/>
<dbReference type="InterPro" id="IPR051270">
    <property type="entry name" value="Tyrosine-tRNA_ligase_regulator"/>
</dbReference>
<dbReference type="KEGG" id="oro:101362458"/>
<dbReference type="FunFam" id="2.40.50.140:FF:000047">
    <property type="entry name" value="tyrosine--tRNA ligase, cytoplasmic isoform X2"/>
    <property type="match status" value="1"/>
</dbReference>
<evidence type="ECO:0000256" key="13">
    <source>
        <dbReference type="ARBA" id="ARBA00046131"/>
    </source>
</evidence>
<dbReference type="PANTHER" id="PTHR11586:SF43">
    <property type="entry name" value="TYROSINE--TRNA LIGASE, CYTOPLASMIC"/>
    <property type="match status" value="1"/>
</dbReference>
<evidence type="ECO:0000256" key="1">
    <source>
        <dbReference type="ARBA" id="ARBA00004123"/>
    </source>
</evidence>
<evidence type="ECO:0000256" key="11">
    <source>
        <dbReference type="ARBA" id="ARBA00023146"/>
    </source>
</evidence>
<dbReference type="CTD" id="8565"/>
<dbReference type="GO" id="GO:0004831">
    <property type="term" value="F:tyrosine-tRNA ligase activity"/>
    <property type="evidence" value="ECO:0007669"/>
    <property type="project" value="UniProtKB-EC"/>
</dbReference>
<evidence type="ECO:0000256" key="5">
    <source>
        <dbReference type="ARBA" id="ARBA00022555"/>
    </source>
</evidence>
<dbReference type="GO" id="GO:0005737">
    <property type="term" value="C:cytoplasm"/>
    <property type="evidence" value="ECO:0007669"/>
    <property type="project" value="UniProtKB-SubCell"/>
</dbReference>
<evidence type="ECO:0000256" key="8">
    <source>
        <dbReference type="ARBA" id="ARBA00022840"/>
    </source>
</evidence>
<keyword evidence="5 16" id="KW-0820">tRNA-binding</keyword>
<dbReference type="Gene3D" id="2.40.50.140">
    <property type="entry name" value="Nucleic acid-binding proteins"/>
    <property type="match status" value="1"/>
</dbReference>
<dbReference type="EC" id="6.1.1.1" evidence="17"/>
<dbReference type="Proteomes" id="UP000245340">
    <property type="component" value="Unplaced"/>
</dbReference>
<sequence>MQPTWARVTVPGTRRRRRPRKRRGAGLSAGDRGDGVMGDAPSPEEKLHLITRNLQEVLGEEKLKEILKERELNVYWGTATTGKPHVAYFVPMSKIADFLKAGCEVTILFADLHAYLDNMKAPWELLELRTSYYENVIKAMLESIGVPLEKLKFVKGTDYQLSKEYTLDVYRLSSVVTQHDAKKAGAEVVKQVEHPLLSGLLYPGLQALDEEYLKVDAQFGGVDQRKIFTFAEKYLPALGYSKRVHLMNPMVPGLTGSKMSSSEEESKIDLLDRKEDVKKKLKKAFCEPGNVENNGVLSFIKHVLFPLKSEFVILRDEKWGGNKTYTAYLELEKDFADEVVHPGDLKNSVEVALNKLLDPIREKFNTPALKKLTSAAYPEPSKQKPVAKGPAKNSEPEEVIPSRLDIRVGKVISVDKHPDADSLYVEKVDVGEAEPRTVVSGLVQFVPKEELLDRLVVVLCNLKPQKMRGVESQGMLLCASTEGVDRKVEPLDPPAGSAPGERVFVKGYEKGQPDEELKPKKKVFEKLQADFKTSEDCIAQWKQTDFMTKLGCISCKSLKGGNIS</sequence>
<feature type="region of interest" description="Disordered" evidence="18">
    <location>
        <begin position="1"/>
        <end position="43"/>
    </location>
</feature>
<evidence type="ECO:0000256" key="9">
    <source>
        <dbReference type="ARBA" id="ARBA00022884"/>
    </source>
</evidence>
<comment type="catalytic activity">
    <reaction evidence="15">
        <text>tRNA(Tyr) + L-tyrosine + ATP = L-tyrosyl-tRNA(Tyr) + AMP + diphosphate + H(+)</text>
        <dbReference type="Rhea" id="RHEA:10220"/>
        <dbReference type="Rhea" id="RHEA-COMP:9706"/>
        <dbReference type="Rhea" id="RHEA-COMP:9707"/>
        <dbReference type="ChEBI" id="CHEBI:15378"/>
        <dbReference type="ChEBI" id="CHEBI:30616"/>
        <dbReference type="ChEBI" id="CHEBI:33019"/>
        <dbReference type="ChEBI" id="CHEBI:58315"/>
        <dbReference type="ChEBI" id="CHEBI:78442"/>
        <dbReference type="ChEBI" id="CHEBI:78536"/>
        <dbReference type="ChEBI" id="CHEBI:456215"/>
        <dbReference type="EC" id="6.1.1.1"/>
    </reaction>
    <physiologicalReaction direction="left-to-right" evidence="15">
        <dbReference type="Rhea" id="RHEA:10221"/>
    </physiologicalReaction>
</comment>
<evidence type="ECO:0000256" key="14">
    <source>
        <dbReference type="ARBA" id="ARBA00046733"/>
    </source>
</evidence>
<dbReference type="CDD" id="cd02799">
    <property type="entry name" value="tRNA_bind_EMAP-II_like"/>
    <property type="match status" value="1"/>
</dbReference>
<dbReference type="NCBIfam" id="TIGR00234">
    <property type="entry name" value="tyrS"/>
    <property type="match status" value="1"/>
</dbReference>
<dbReference type="GO" id="GO:0000049">
    <property type="term" value="F:tRNA binding"/>
    <property type="evidence" value="ECO:0007669"/>
    <property type="project" value="UniProtKB-UniRule"/>
</dbReference>
<name>A0A2U3WD89_ODORO</name>
<comment type="similarity">
    <text evidence="3 17">Belongs to the class-I aminoacyl-tRNA synthetase family.</text>
</comment>
<evidence type="ECO:0000256" key="2">
    <source>
        <dbReference type="ARBA" id="ARBA00004496"/>
    </source>
</evidence>
<evidence type="ECO:0000313" key="21">
    <source>
        <dbReference type="RefSeq" id="XP_004406490.1"/>
    </source>
</evidence>
<dbReference type="InterPro" id="IPR012340">
    <property type="entry name" value="NA-bd_OB-fold"/>
</dbReference>
<dbReference type="Pfam" id="PF00579">
    <property type="entry name" value="tRNA-synt_1b"/>
    <property type="match status" value="1"/>
</dbReference>
<dbReference type="FunFam" id="1.10.240.10:FF:000004">
    <property type="entry name" value="Tyrosine--tRNA ligase"/>
    <property type="match status" value="1"/>
</dbReference>
<dbReference type="InterPro" id="IPR014729">
    <property type="entry name" value="Rossmann-like_a/b/a_fold"/>
</dbReference>
<keyword evidence="11 17" id="KW-0030">Aminoacyl-tRNA synthetase</keyword>
<dbReference type="GeneID" id="101362458"/>
<feature type="domain" description="TRNA-binding" evidence="19">
    <location>
        <begin position="400"/>
        <end position="504"/>
    </location>
</feature>
<keyword evidence="20" id="KW-1185">Reference proteome</keyword>
<comment type="subunit">
    <text evidence="14">Homodimer. Interacts (when binding to resveratrol) with PARP1; interaction stimulates the poly-ADP-ribosyltransferase activity of PARP1.</text>
</comment>
<proteinExistence type="inferred from homology"/>
<evidence type="ECO:0000256" key="18">
    <source>
        <dbReference type="SAM" id="MobiDB-lite"/>
    </source>
</evidence>
<evidence type="ECO:0000256" key="6">
    <source>
        <dbReference type="ARBA" id="ARBA00022598"/>
    </source>
</evidence>
<dbReference type="InterPro" id="IPR002307">
    <property type="entry name" value="Tyr-tRNA-ligase"/>
</dbReference>
<dbReference type="AlphaFoldDB" id="A0A2U3WD89"/>
<gene>
    <name evidence="21" type="primary">YARS</name>
</gene>
<keyword evidence="10 17" id="KW-0648">Protein biosynthesis</keyword>
<dbReference type="PRINTS" id="PR01040">
    <property type="entry name" value="TRNASYNTHTYR"/>
</dbReference>
<keyword evidence="4" id="KW-0963">Cytoplasm</keyword>
<keyword evidence="7 17" id="KW-0547">Nucleotide-binding</keyword>
<dbReference type="SUPFAM" id="SSF50249">
    <property type="entry name" value="Nucleic acid-binding proteins"/>
    <property type="match status" value="1"/>
</dbReference>
<evidence type="ECO:0000313" key="20">
    <source>
        <dbReference type="Proteomes" id="UP000245340"/>
    </source>
</evidence>
<evidence type="ECO:0000259" key="19">
    <source>
        <dbReference type="PROSITE" id="PS50886"/>
    </source>
</evidence>
<keyword evidence="12" id="KW-0539">Nucleus</keyword>
<feature type="compositionally biased region" description="Basic residues" evidence="18">
    <location>
        <begin position="13"/>
        <end position="24"/>
    </location>
</feature>
<dbReference type="OrthoDB" id="197206at2759"/>
<evidence type="ECO:0000256" key="17">
    <source>
        <dbReference type="RuleBase" id="RU361234"/>
    </source>
</evidence>
<evidence type="ECO:0000256" key="15">
    <source>
        <dbReference type="ARBA" id="ARBA00048400"/>
    </source>
</evidence>
<evidence type="ECO:0000256" key="3">
    <source>
        <dbReference type="ARBA" id="ARBA00005594"/>
    </source>
</evidence>
<dbReference type="FunFam" id="3.40.50.620:FF:000040">
    <property type="entry name" value="Tyrosine--tRNA ligase"/>
    <property type="match status" value="1"/>
</dbReference>
<dbReference type="Gene3D" id="1.10.240.10">
    <property type="entry name" value="Tyrosyl-Transfer RNA Synthetase"/>
    <property type="match status" value="1"/>
</dbReference>
<dbReference type="InterPro" id="IPR002547">
    <property type="entry name" value="tRNA-bd_dom"/>
</dbReference>
<dbReference type="GO" id="GO:0006437">
    <property type="term" value="P:tyrosyl-tRNA aminoacylation"/>
    <property type="evidence" value="ECO:0007669"/>
    <property type="project" value="InterPro"/>
</dbReference>
<dbReference type="GO" id="GO:0005634">
    <property type="term" value="C:nucleus"/>
    <property type="evidence" value="ECO:0007669"/>
    <property type="project" value="UniProtKB-SubCell"/>
</dbReference>
<evidence type="ECO:0000256" key="7">
    <source>
        <dbReference type="ARBA" id="ARBA00022741"/>
    </source>
</evidence>
<evidence type="ECO:0000256" key="16">
    <source>
        <dbReference type="PROSITE-ProRule" id="PRU00209"/>
    </source>
</evidence>
<dbReference type="CDD" id="cd00805">
    <property type="entry name" value="TyrRS_core"/>
    <property type="match status" value="1"/>
</dbReference>
<feature type="region of interest" description="Disordered" evidence="18">
    <location>
        <begin position="374"/>
        <end position="399"/>
    </location>
</feature>
<dbReference type="NCBIfam" id="NF006330">
    <property type="entry name" value="PRK08560.1"/>
    <property type="match status" value="1"/>
</dbReference>
<dbReference type="Gene3D" id="3.40.50.620">
    <property type="entry name" value="HUPs"/>
    <property type="match status" value="1"/>
</dbReference>
<evidence type="ECO:0000256" key="12">
    <source>
        <dbReference type="ARBA" id="ARBA00023242"/>
    </source>
</evidence>
<evidence type="ECO:0000256" key="10">
    <source>
        <dbReference type="ARBA" id="ARBA00022917"/>
    </source>
</evidence>
<comment type="function">
    <text evidence="13">Tyrosine--tRNA ligase that catalyzes the attachment of tyrosine to tRNA(Tyr) in a two-step reaction: tyrosine is first activated by ATP to form Tyr-AMP and then transferred to the acceptor end of tRNA(Tyr). Also acts as a positive regulator of poly-ADP-ribosylation in the nucleus, independently of its tyrosine--tRNA ligase activity. Activity is switched upon resveratrol-binding: resveratrol strongly inhibits the tyrosine--tRNA ligase activity and promotes relocalization to the nucleus, where YARS1 specifically stimulates the poly-ADP-ribosyltransferase activity of PARP1.</text>
</comment>
<comment type="subcellular location">
    <subcellularLocation>
        <location evidence="2">Cytoplasm</location>
    </subcellularLocation>
    <subcellularLocation>
        <location evidence="1">Nucleus</location>
    </subcellularLocation>
</comment>
<dbReference type="PROSITE" id="PS50886">
    <property type="entry name" value="TRBD"/>
    <property type="match status" value="1"/>
</dbReference>
<protein>
    <recommendedName>
        <fullName evidence="17">Tyrosine--tRNA ligase</fullName>
        <ecNumber evidence="17">6.1.1.1</ecNumber>
    </recommendedName>
    <alternativeName>
        <fullName evidence="17">Tyrosyl-tRNA synthetase</fullName>
    </alternativeName>
</protein>
<keyword evidence="8 17" id="KW-0067">ATP-binding</keyword>
<accession>A0A2U3WD89</accession>
<dbReference type="PANTHER" id="PTHR11586">
    <property type="entry name" value="TRNA-AMINOACYLATION COFACTOR ARC1 FAMILY MEMBER"/>
    <property type="match status" value="1"/>
</dbReference>
<dbReference type="GO" id="GO:0006950">
    <property type="term" value="P:response to stress"/>
    <property type="evidence" value="ECO:0007669"/>
    <property type="project" value="UniProtKB-ARBA"/>
</dbReference>
<dbReference type="SUPFAM" id="SSF52374">
    <property type="entry name" value="Nucleotidylyl transferase"/>
    <property type="match status" value="1"/>
</dbReference>
<reference evidence="21" key="1">
    <citation type="submission" date="2025-08" db="UniProtKB">
        <authorList>
            <consortium name="RefSeq"/>
        </authorList>
    </citation>
    <scope>IDENTIFICATION</scope>
</reference>
<dbReference type="RefSeq" id="XP_004406490.1">
    <property type="nucleotide sequence ID" value="XM_004406433.2"/>
</dbReference>
<dbReference type="InParanoid" id="A0A2U3WD89"/>
<keyword evidence="9 16" id="KW-0694">RNA-binding</keyword>
<dbReference type="InterPro" id="IPR002305">
    <property type="entry name" value="aa-tRNA-synth_Ic"/>
</dbReference>
<organism evidence="20 21">
    <name type="scientific">Odobenus rosmarus divergens</name>
    <name type="common">Pacific walrus</name>
    <dbReference type="NCBI Taxonomy" id="9708"/>
    <lineage>
        <taxon>Eukaryota</taxon>
        <taxon>Metazoa</taxon>
        <taxon>Chordata</taxon>
        <taxon>Craniata</taxon>
        <taxon>Vertebrata</taxon>
        <taxon>Euteleostomi</taxon>
        <taxon>Mammalia</taxon>
        <taxon>Eutheria</taxon>
        <taxon>Laurasiatheria</taxon>
        <taxon>Carnivora</taxon>
        <taxon>Caniformia</taxon>
        <taxon>Pinnipedia</taxon>
        <taxon>Odobenidae</taxon>
        <taxon>Odobenus</taxon>
    </lineage>
</organism>
<evidence type="ECO:0000256" key="4">
    <source>
        <dbReference type="ARBA" id="ARBA00022490"/>
    </source>
</evidence>
<dbReference type="GO" id="GO:0005524">
    <property type="term" value="F:ATP binding"/>
    <property type="evidence" value="ECO:0007669"/>
    <property type="project" value="UniProtKB-KW"/>
</dbReference>